<dbReference type="PROSITE" id="PS50088">
    <property type="entry name" value="ANK_REPEAT"/>
    <property type="match status" value="2"/>
</dbReference>
<evidence type="ECO:0000256" key="3">
    <source>
        <dbReference type="PROSITE-ProRule" id="PRU00023"/>
    </source>
</evidence>
<evidence type="ECO:0000256" key="2">
    <source>
        <dbReference type="ARBA" id="ARBA00023043"/>
    </source>
</evidence>
<keyword evidence="5" id="KW-1185">Reference proteome</keyword>
<dbReference type="Pfam" id="PF12796">
    <property type="entry name" value="Ank_2"/>
    <property type="match status" value="1"/>
</dbReference>
<dbReference type="InterPro" id="IPR002110">
    <property type="entry name" value="Ankyrin_rpt"/>
</dbReference>
<dbReference type="PANTHER" id="PTHR46680">
    <property type="entry name" value="NF-KAPPA-B INHIBITOR ALPHA"/>
    <property type="match status" value="1"/>
</dbReference>
<dbReference type="Proteomes" id="UP000479190">
    <property type="component" value="Unassembled WGS sequence"/>
</dbReference>
<feature type="repeat" description="ANK" evidence="3">
    <location>
        <begin position="132"/>
        <end position="163"/>
    </location>
</feature>
<dbReference type="PANTHER" id="PTHR46680:SF3">
    <property type="entry name" value="NF-KAPPA-B INHIBITOR CACTUS"/>
    <property type="match status" value="1"/>
</dbReference>
<keyword evidence="2 3" id="KW-0040">ANK repeat</keyword>
<accession>A0A6H5IPQ6</accession>
<sequence length="323" mass="36561">MIGNWVGICTLFDIYDRFDLNYTNESGFTHFHAACVANCEQVTKFLELGYDPNLLVEKSGDSPLHVAVANNSIGVAELLLRRGSEPNLANAKGRTPLHIFCKNAFHPDDVETFFATIDDIQQTLQLDARTKRGDTPLHLATHYNDYAFEPLVRRGADPNLANENGLTPLHVICSNRWNLHEEVKILFEISHSKYQPLRVDARDKLGRTPLQLDVTSLSPDVIDVLLDNDADLSSFVFPTENDFDERWTSGDAMLNFKLRLASGMLACVERLEKRGYELDRGDDALTIMKLFVKHGSFDELSANLDDDHWYTTTRASSRKRKKS</sequence>
<keyword evidence="1" id="KW-0677">Repeat</keyword>
<dbReference type="PROSITE" id="PS50297">
    <property type="entry name" value="ANK_REP_REGION"/>
    <property type="match status" value="1"/>
</dbReference>
<feature type="repeat" description="ANK" evidence="3">
    <location>
        <begin position="59"/>
        <end position="91"/>
    </location>
</feature>
<dbReference type="InterPro" id="IPR051070">
    <property type="entry name" value="NF-kappa-B_inhibitor"/>
</dbReference>
<evidence type="ECO:0000313" key="5">
    <source>
        <dbReference type="Proteomes" id="UP000479190"/>
    </source>
</evidence>
<dbReference type="GO" id="GO:0071356">
    <property type="term" value="P:cellular response to tumor necrosis factor"/>
    <property type="evidence" value="ECO:0007669"/>
    <property type="project" value="TreeGrafter"/>
</dbReference>
<dbReference type="SMART" id="SM00248">
    <property type="entry name" value="ANK"/>
    <property type="match status" value="6"/>
</dbReference>
<dbReference type="GO" id="GO:0051059">
    <property type="term" value="F:NF-kappaB binding"/>
    <property type="evidence" value="ECO:0007669"/>
    <property type="project" value="TreeGrafter"/>
</dbReference>
<evidence type="ECO:0000313" key="4">
    <source>
        <dbReference type="EMBL" id="CAB0040286.1"/>
    </source>
</evidence>
<dbReference type="GO" id="GO:0005829">
    <property type="term" value="C:cytosol"/>
    <property type="evidence" value="ECO:0007669"/>
    <property type="project" value="TreeGrafter"/>
</dbReference>
<proteinExistence type="predicted"/>
<organism evidence="4 5">
    <name type="scientific">Trichogramma brassicae</name>
    <dbReference type="NCBI Taxonomy" id="86971"/>
    <lineage>
        <taxon>Eukaryota</taxon>
        <taxon>Metazoa</taxon>
        <taxon>Ecdysozoa</taxon>
        <taxon>Arthropoda</taxon>
        <taxon>Hexapoda</taxon>
        <taxon>Insecta</taxon>
        <taxon>Pterygota</taxon>
        <taxon>Neoptera</taxon>
        <taxon>Endopterygota</taxon>
        <taxon>Hymenoptera</taxon>
        <taxon>Apocrita</taxon>
        <taxon>Proctotrupomorpha</taxon>
        <taxon>Chalcidoidea</taxon>
        <taxon>Trichogrammatidae</taxon>
        <taxon>Trichogramma</taxon>
    </lineage>
</organism>
<reference evidence="4 5" key="1">
    <citation type="submission" date="2020-02" db="EMBL/GenBank/DDBJ databases">
        <authorList>
            <person name="Ferguson B K."/>
        </authorList>
    </citation>
    <scope>NUCLEOTIDE SEQUENCE [LARGE SCALE GENOMIC DNA]</scope>
</reference>
<evidence type="ECO:0000256" key="1">
    <source>
        <dbReference type="ARBA" id="ARBA00022737"/>
    </source>
</evidence>
<dbReference type="InterPro" id="IPR036770">
    <property type="entry name" value="Ankyrin_rpt-contain_sf"/>
</dbReference>
<dbReference type="AlphaFoldDB" id="A0A6H5IPQ6"/>
<dbReference type="SUPFAM" id="SSF48403">
    <property type="entry name" value="Ankyrin repeat"/>
    <property type="match status" value="1"/>
</dbReference>
<protein>
    <submittedName>
        <fullName evidence="4">Uncharacterized protein</fullName>
    </submittedName>
</protein>
<gene>
    <name evidence="4" type="ORF">TBRA_LOCUS12011</name>
</gene>
<name>A0A6H5IPQ6_9HYME</name>
<dbReference type="Gene3D" id="1.25.40.20">
    <property type="entry name" value="Ankyrin repeat-containing domain"/>
    <property type="match status" value="2"/>
</dbReference>
<dbReference type="EMBL" id="CADCXV010001016">
    <property type="protein sequence ID" value="CAB0040286.1"/>
    <property type="molecule type" value="Genomic_DNA"/>
</dbReference>
<dbReference type="OrthoDB" id="5394847at2759"/>